<comment type="similarity">
    <text evidence="5">Belongs to the ureidoglycolate lyase family.</text>
</comment>
<evidence type="ECO:0000256" key="5">
    <source>
        <dbReference type="HAMAP-Rule" id="MF_00616"/>
    </source>
</evidence>
<dbReference type="GO" id="GO:0006145">
    <property type="term" value="P:purine nucleobase catabolic process"/>
    <property type="evidence" value="ECO:0007669"/>
    <property type="project" value="UniProtKB-UniRule"/>
</dbReference>
<dbReference type="OrthoDB" id="9804602at2"/>
<dbReference type="InterPro" id="IPR007247">
    <property type="entry name" value="Ureidogly_lyase"/>
</dbReference>
<dbReference type="GO" id="GO:0004848">
    <property type="term" value="F:ureidoglycolate hydrolase activity"/>
    <property type="evidence" value="ECO:0007669"/>
    <property type="project" value="InterPro"/>
</dbReference>
<dbReference type="InterPro" id="IPR011051">
    <property type="entry name" value="RmlC_Cupin_sf"/>
</dbReference>
<dbReference type="RefSeq" id="WP_132311764.1">
    <property type="nucleotide sequence ID" value="NZ_SMAR01000017.1"/>
</dbReference>
<evidence type="ECO:0000256" key="3">
    <source>
        <dbReference type="ARBA" id="ARBA00023239"/>
    </source>
</evidence>
<dbReference type="EC" id="4.3.2.3" evidence="5"/>
<evidence type="ECO:0000256" key="4">
    <source>
        <dbReference type="ARBA" id="ARBA00047684"/>
    </source>
</evidence>
<keyword evidence="2 5" id="KW-0659">Purine metabolism</keyword>
<accession>A0A4R3NPH3</accession>
<dbReference type="GO" id="GO:0050385">
    <property type="term" value="F:ureidoglycolate lyase activity"/>
    <property type="evidence" value="ECO:0007669"/>
    <property type="project" value="UniProtKB-UniRule"/>
</dbReference>
<dbReference type="UniPathway" id="UPA00395"/>
<dbReference type="AlphaFoldDB" id="A0A4R3NPH3"/>
<name>A0A4R3NPH3_9HYPH</name>
<dbReference type="PIRSF" id="PIRSF017306">
    <property type="entry name" value="Ureidogly_hydro"/>
    <property type="match status" value="1"/>
</dbReference>
<dbReference type="NCBIfam" id="NF009932">
    <property type="entry name" value="PRK13395.1"/>
    <property type="match status" value="1"/>
</dbReference>
<dbReference type="Proteomes" id="UP000295097">
    <property type="component" value="Unassembled WGS sequence"/>
</dbReference>
<dbReference type="HAMAP" id="MF_00616">
    <property type="entry name" value="Ureidogly_lyase"/>
    <property type="match status" value="1"/>
</dbReference>
<evidence type="ECO:0000313" key="6">
    <source>
        <dbReference type="EMBL" id="TCT37618.1"/>
    </source>
</evidence>
<dbReference type="PANTHER" id="PTHR21221">
    <property type="entry name" value="UREIDOGLYCOLATE HYDROLASE"/>
    <property type="match status" value="1"/>
</dbReference>
<dbReference type="Pfam" id="PF04115">
    <property type="entry name" value="Ureidogly_lyase"/>
    <property type="match status" value="1"/>
</dbReference>
<protein>
    <recommendedName>
        <fullName evidence="5">Ureidoglycolate lyase</fullName>
        <ecNumber evidence="5">4.3.2.3</ecNumber>
    </recommendedName>
    <alternativeName>
        <fullName evidence="5">Ureidoglycolatase</fullName>
    </alternativeName>
</protein>
<dbReference type="InterPro" id="IPR047233">
    <property type="entry name" value="UAH_cupin"/>
</dbReference>
<evidence type="ECO:0000256" key="2">
    <source>
        <dbReference type="ARBA" id="ARBA00022631"/>
    </source>
</evidence>
<evidence type="ECO:0000313" key="7">
    <source>
        <dbReference type="Proteomes" id="UP000295097"/>
    </source>
</evidence>
<dbReference type="CDD" id="cd20298">
    <property type="entry name" value="cupin_UAH"/>
    <property type="match status" value="1"/>
</dbReference>
<proteinExistence type="inferred from homology"/>
<comment type="pathway">
    <text evidence="5">Nitrogen metabolism; (S)-allantoin degradation.</text>
</comment>
<organism evidence="6 7">
    <name type="scientific">Martelella mediterranea</name>
    <dbReference type="NCBI Taxonomy" id="293089"/>
    <lineage>
        <taxon>Bacteria</taxon>
        <taxon>Pseudomonadati</taxon>
        <taxon>Pseudomonadota</taxon>
        <taxon>Alphaproteobacteria</taxon>
        <taxon>Hyphomicrobiales</taxon>
        <taxon>Aurantimonadaceae</taxon>
        <taxon>Martelella</taxon>
    </lineage>
</organism>
<dbReference type="PANTHER" id="PTHR21221:SF1">
    <property type="entry name" value="UREIDOGLYCOLATE LYASE"/>
    <property type="match status" value="1"/>
</dbReference>
<dbReference type="InterPro" id="IPR023525">
    <property type="entry name" value="Ureidogly_lyase_bac"/>
</dbReference>
<comment type="catalytic activity">
    <reaction evidence="4 5">
        <text>(S)-ureidoglycolate = urea + glyoxylate</text>
        <dbReference type="Rhea" id="RHEA:11304"/>
        <dbReference type="ChEBI" id="CHEBI:16199"/>
        <dbReference type="ChEBI" id="CHEBI:36655"/>
        <dbReference type="ChEBI" id="CHEBI:57296"/>
        <dbReference type="EC" id="4.3.2.3"/>
    </reaction>
</comment>
<dbReference type="InterPro" id="IPR024060">
    <property type="entry name" value="Ureidoglycolate_lyase_dom_sf"/>
</dbReference>
<gene>
    <name evidence="5" type="primary">allA</name>
    <name evidence="6" type="ORF">EDC90_10178</name>
</gene>
<comment type="function">
    <text evidence="5">Catalyzes the catabolism of the allantoin degradation intermediate (S)-ureidoglycolate, generating urea and glyoxylate. Involved in the utilization of allantoin as nitrogen source.</text>
</comment>
<dbReference type="GO" id="GO:0000256">
    <property type="term" value="P:allantoin catabolic process"/>
    <property type="evidence" value="ECO:0007669"/>
    <property type="project" value="UniProtKB-UniRule"/>
</dbReference>
<comment type="cofactor">
    <cofactor evidence="5">
        <name>Ni(2+)</name>
        <dbReference type="ChEBI" id="CHEBI:49786"/>
    </cofactor>
</comment>
<comment type="caution">
    <text evidence="6">The sequence shown here is derived from an EMBL/GenBank/DDBJ whole genome shotgun (WGS) entry which is preliminary data.</text>
</comment>
<dbReference type="EMBL" id="SMAR01000017">
    <property type="protein sequence ID" value="TCT37618.1"/>
    <property type="molecule type" value="Genomic_DNA"/>
</dbReference>
<keyword evidence="7" id="KW-1185">Reference proteome</keyword>
<sequence>MSIRLAIEPLTPELFRPFGDVVWPDPEKVVMINGGTTARFNALSSAEALGEDATVAISIFRGEPRKFPYHVDMMERHPFGSQSFSPLSGRPFLVIVAEDMGGTPGKPRVFKAEPGQGVNYFANVWHHPLMTLGETSDFLVVDRAGPGHNLEEYFYPALFVIEESPL</sequence>
<dbReference type="Gene3D" id="2.60.120.480">
    <property type="entry name" value="Ureidoglycolate hydrolase"/>
    <property type="match status" value="1"/>
</dbReference>
<keyword evidence="3 5" id="KW-0456">Lyase</keyword>
<evidence type="ECO:0000256" key="1">
    <source>
        <dbReference type="ARBA" id="ARBA00011738"/>
    </source>
</evidence>
<reference evidence="6 7" key="1">
    <citation type="submission" date="2019-03" db="EMBL/GenBank/DDBJ databases">
        <title>Freshwater and sediment microbial communities from various areas in North America, analyzing microbe dynamics in response to fracking.</title>
        <authorList>
            <person name="Lamendella R."/>
        </authorList>
    </citation>
    <scope>NUCLEOTIDE SEQUENCE [LARGE SCALE GENOMIC DNA]</scope>
    <source>
        <strain evidence="6 7">175.2</strain>
    </source>
</reference>
<comment type="subunit">
    <text evidence="1 5">Homodimer.</text>
</comment>
<dbReference type="SUPFAM" id="SSF51182">
    <property type="entry name" value="RmlC-like cupins"/>
    <property type="match status" value="1"/>
</dbReference>